<dbReference type="InterPro" id="IPR058610">
    <property type="entry name" value="WIT1_2_N"/>
</dbReference>
<dbReference type="PANTHER" id="PTHR35705">
    <property type="entry name" value="WPP DOMAIN-INTERACTING TAIL-ANCHORED PROTEIN 1"/>
    <property type="match status" value="1"/>
</dbReference>
<protein>
    <submittedName>
        <fullName evidence="4">OLC1v1032519C1</fullName>
    </submittedName>
</protein>
<dbReference type="InterPro" id="IPR039976">
    <property type="entry name" value="WIT1/WIT2"/>
</dbReference>
<accession>A0AAV1CLD1</accession>
<evidence type="ECO:0000259" key="3">
    <source>
        <dbReference type="Pfam" id="PF26581"/>
    </source>
</evidence>
<sequence>MEETSTVELLTKVELDLTYSSQKSVNLQTLFMHVLSWQNDIKSAVEYDNISPDFIEKAMQFDLLNAILNAEVRELDNFIGTIEVMVVDIRHKINCGKLKALSPVEQNKWHDIEESLRQSQDHILEMKIQLAKLQMTSVAFNQNEWNANINMELSENFRDSETYLKPQLQLVEERHILRMLEKSLSRELDLEKQLKVMKQNEQDIVLKLRLTEQVAQHMEEASEVIWGRFLEAENSAEVLLGISKEMVARLQIAKFSLDNSIQREKLLDSKLQYYAAAAQSKVEETSMVELDSLTSQLLAKTDEAVSLSEKVKVLEEKLKESTSQLKVAQAAYETSQEQLAEVDMMIESMRETIDDAEGRAESAEAKVSALTDANSELTEELNFLKGSNDSNNKKVSLLEKQLRDLELQLQHARASSEASLEQQNMLYTAIWDMETLIDELKQKVSRAENKSENAEEQRMVLSQANLDLKKEVEFLRSRIDSLETTLDHVTVEKMASAKDISIKTNVIMDMVMQLALERERVKKQVNDLAKENKFLKVKLRKTKKDECLTAHDDNDRNDKMLPTSRADSADASLNAALESFSKTLVEETLYTASSDQNEMEIPSSAENGNNLDSKMKDNNLIKARKSSRMYVVMAMLIVLLAGLAAYLLNSNHATFQFIDAYNPLVF</sequence>
<evidence type="ECO:0000313" key="5">
    <source>
        <dbReference type="Proteomes" id="UP001161247"/>
    </source>
</evidence>
<dbReference type="AlphaFoldDB" id="A0AAV1CLD1"/>
<evidence type="ECO:0000256" key="1">
    <source>
        <dbReference type="SAM" id="Coils"/>
    </source>
</evidence>
<keyword evidence="5" id="KW-1185">Reference proteome</keyword>
<keyword evidence="1" id="KW-0175">Coiled coil</keyword>
<dbReference type="Pfam" id="PF26581">
    <property type="entry name" value="WIT1_2_N"/>
    <property type="match status" value="1"/>
</dbReference>
<gene>
    <name evidence="4" type="ORF">OLC1_LOCUS7155</name>
</gene>
<dbReference type="SUPFAM" id="SSF57997">
    <property type="entry name" value="Tropomyosin"/>
    <property type="match status" value="1"/>
</dbReference>
<evidence type="ECO:0000313" key="4">
    <source>
        <dbReference type="EMBL" id="CAI9096385.1"/>
    </source>
</evidence>
<keyword evidence="2" id="KW-0812">Transmembrane</keyword>
<dbReference type="Proteomes" id="UP001161247">
    <property type="component" value="Chromosome 2"/>
</dbReference>
<proteinExistence type="predicted"/>
<evidence type="ECO:0000256" key="2">
    <source>
        <dbReference type="SAM" id="Phobius"/>
    </source>
</evidence>
<name>A0AAV1CLD1_OLDCO</name>
<keyword evidence="2" id="KW-0472">Membrane</keyword>
<keyword evidence="2" id="KW-1133">Transmembrane helix</keyword>
<reference evidence="4" key="1">
    <citation type="submission" date="2023-03" db="EMBL/GenBank/DDBJ databases">
        <authorList>
            <person name="Julca I."/>
        </authorList>
    </citation>
    <scope>NUCLEOTIDE SEQUENCE</scope>
</reference>
<dbReference type="Gene3D" id="1.20.5.170">
    <property type="match status" value="1"/>
</dbReference>
<dbReference type="PANTHER" id="PTHR35705:SF2">
    <property type="entry name" value="WPP DOMAIN-INTERACTING TAIL-ANCHORED PROTEIN 2"/>
    <property type="match status" value="1"/>
</dbReference>
<organism evidence="4 5">
    <name type="scientific">Oldenlandia corymbosa var. corymbosa</name>
    <dbReference type="NCBI Taxonomy" id="529605"/>
    <lineage>
        <taxon>Eukaryota</taxon>
        <taxon>Viridiplantae</taxon>
        <taxon>Streptophyta</taxon>
        <taxon>Embryophyta</taxon>
        <taxon>Tracheophyta</taxon>
        <taxon>Spermatophyta</taxon>
        <taxon>Magnoliopsida</taxon>
        <taxon>eudicotyledons</taxon>
        <taxon>Gunneridae</taxon>
        <taxon>Pentapetalae</taxon>
        <taxon>asterids</taxon>
        <taxon>lamiids</taxon>
        <taxon>Gentianales</taxon>
        <taxon>Rubiaceae</taxon>
        <taxon>Rubioideae</taxon>
        <taxon>Spermacoceae</taxon>
        <taxon>Hedyotis-Oldenlandia complex</taxon>
        <taxon>Oldenlandia</taxon>
    </lineage>
</organism>
<feature type="coiled-coil region" evidence="1">
    <location>
        <begin position="297"/>
        <end position="545"/>
    </location>
</feature>
<feature type="transmembrane region" description="Helical" evidence="2">
    <location>
        <begin position="629"/>
        <end position="648"/>
    </location>
</feature>
<feature type="domain" description="WIT1/2 N-terminal helical bundle" evidence="3">
    <location>
        <begin position="5"/>
        <end position="139"/>
    </location>
</feature>
<dbReference type="EMBL" id="OX459119">
    <property type="protein sequence ID" value="CAI9096385.1"/>
    <property type="molecule type" value="Genomic_DNA"/>
</dbReference>